<dbReference type="Proteomes" id="UP001458946">
    <property type="component" value="Unassembled WGS sequence"/>
</dbReference>
<sequence>MDVQRGEAQLVRGRNLLRKRPDSAGEIRRRVMQRTGRAVCLGADDLQAIRKFGPH</sequence>
<reference evidence="1 2" key="1">
    <citation type="submission" date="2024-02" db="EMBL/GenBank/DDBJ databases">
        <title>Deinococcus xinjiangensis NBRC 107630.</title>
        <authorList>
            <person name="Ichikawa N."/>
            <person name="Katano-Makiyama Y."/>
            <person name="Hidaka K."/>
        </authorList>
    </citation>
    <scope>NUCLEOTIDE SEQUENCE [LARGE SCALE GENOMIC DNA]</scope>
    <source>
        <strain evidence="1 2">NBRC 107630</strain>
    </source>
</reference>
<evidence type="ECO:0000313" key="2">
    <source>
        <dbReference type="Proteomes" id="UP001458946"/>
    </source>
</evidence>
<name>A0ABP9VHU6_9DEIO</name>
<comment type="caution">
    <text evidence="1">The sequence shown here is derived from an EMBL/GenBank/DDBJ whole genome shotgun (WGS) entry which is preliminary data.</text>
</comment>
<keyword evidence="2" id="KW-1185">Reference proteome</keyword>
<dbReference type="EMBL" id="BAABRN010000107">
    <property type="protein sequence ID" value="GAA5504326.1"/>
    <property type="molecule type" value="Genomic_DNA"/>
</dbReference>
<organism evidence="1 2">
    <name type="scientific">Deinococcus xinjiangensis</name>
    <dbReference type="NCBI Taxonomy" id="457454"/>
    <lineage>
        <taxon>Bacteria</taxon>
        <taxon>Thermotogati</taxon>
        <taxon>Deinococcota</taxon>
        <taxon>Deinococci</taxon>
        <taxon>Deinococcales</taxon>
        <taxon>Deinococcaceae</taxon>
        <taxon>Deinococcus</taxon>
    </lineage>
</organism>
<gene>
    <name evidence="1" type="ORF">Dxin01_04096</name>
</gene>
<evidence type="ECO:0000313" key="1">
    <source>
        <dbReference type="EMBL" id="GAA5504326.1"/>
    </source>
</evidence>
<accession>A0ABP9VHU6</accession>
<proteinExistence type="predicted"/>
<protein>
    <submittedName>
        <fullName evidence="1">Uncharacterized protein</fullName>
    </submittedName>
</protein>